<feature type="region of interest" description="Disordered" evidence="1">
    <location>
        <begin position="204"/>
        <end position="306"/>
    </location>
</feature>
<feature type="region of interest" description="Disordered" evidence="1">
    <location>
        <begin position="367"/>
        <end position="386"/>
    </location>
</feature>
<organism evidence="2">
    <name type="scientific">Alexandrium monilatum</name>
    <dbReference type="NCBI Taxonomy" id="311494"/>
    <lineage>
        <taxon>Eukaryota</taxon>
        <taxon>Sar</taxon>
        <taxon>Alveolata</taxon>
        <taxon>Dinophyceae</taxon>
        <taxon>Gonyaulacales</taxon>
        <taxon>Pyrocystaceae</taxon>
        <taxon>Alexandrium</taxon>
    </lineage>
</organism>
<feature type="region of interest" description="Disordered" evidence="1">
    <location>
        <begin position="334"/>
        <end position="356"/>
    </location>
</feature>
<sequence length="512" mass="49560">MAADGSDSVFTFLLAKVKGLIRSSPSAKAEWQAWCDRHAGGVRDASRMDLGSLEFFFINYERGGILEGHSRGAAMQGPAWPPLAAATPPPVPSTSHVPLQGLAAVQPVAAEQAVPQVGLEQPELAQAVKLGQRTSPAWKVAWVGYCQRHGHARFDPTRHTKEFLLTFLDFAGSQGYNALHATQLAAASSCSPLASACTAGGAAALAQQGPPPQGPPPQGPPPQGPGAPPPSSHLSRPVLWGSAASPRGETVLSALPPPAKRPCTGANAVPLGGSTARPGANAAPPGTDAVHPGASAAPPSGGAARSGAASTVALGANPMLSNANAVPLGGDSVARSDASAAPWGNDPTPLSSASAVPLGAGATVSGAAAPLPGSDPTPSSASAVPPGANVAVSGAAAPLLGSDPTLSSADVVSLGANVAVSGANAPPLVASPVLLSANAVPRAVFSDNAAPLPGADPTLSSANAVPLGANAAVSGANAAPPGAGEVPPAAAAPLSADAVLSGATAAPLGTAV</sequence>
<gene>
    <name evidence="2" type="ORF">AMON00008_LOCUS32914</name>
</gene>
<reference evidence="2" key="1">
    <citation type="submission" date="2021-01" db="EMBL/GenBank/DDBJ databases">
        <authorList>
            <person name="Corre E."/>
            <person name="Pelletier E."/>
            <person name="Niang G."/>
            <person name="Scheremetjew M."/>
            <person name="Finn R."/>
            <person name="Kale V."/>
            <person name="Holt S."/>
            <person name="Cochrane G."/>
            <person name="Meng A."/>
            <person name="Brown T."/>
            <person name="Cohen L."/>
        </authorList>
    </citation>
    <scope>NUCLEOTIDE SEQUENCE</scope>
    <source>
        <strain evidence="2">CCMP3105</strain>
    </source>
</reference>
<dbReference type="AlphaFoldDB" id="A0A7S4RD34"/>
<feature type="compositionally biased region" description="Low complexity" evidence="1">
    <location>
        <begin position="292"/>
        <end position="306"/>
    </location>
</feature>
<feature type="compositionally biased region" description="Pro residues" evidence="1">
    <location>
        <begin position="209"/>
        <end position="231"/>
    </location>
</feature>
<evidence type="ECO:0000256" key="1">
    <source>
        <dbReference type="SAM" id="MobiDB-lite"/>
    </source>
</evidence>
<protein>
    <submittedName>
        <fullName evidence="2">Uncharacterized protein</fullName>
    </submittedName>
</protein>
<proteinExistence type="predicted"/>
<name>A0A7S4RD34_9DINO</name>
<dbReference type="EMBL" id="HBNR01047236">
    <property type="protein sequence ID" value="CAE4609144.1"/>
    <property type="molecule type" value="Transcribed_RNA"/>
</dbReference>
<evidence type="ECO:0000313" key="2">
    <source>
        <dbReference type="EMBL" id="CAE4609144.1"/>
    </source>
</evidence>
<accession>A0A7S4RD34</accession>